<accession>A0ABQ5EHC8</accession>
<reference evidence="2" key="2">
    <citation type="submission" date="2022-01" db="EMBL/GenBank/DDBJ databases">
        <authorList>
            <person name="Yamashiro T."/>
            <person name="Shiraishi A."/>
            <person name="Satake H."/>
            <person name="Nakayama K."/>
        </authorList>
    </citation>
    <scope>NUCLEOTIDE SEQUENCE</scope>
</reference>
<evidence type="ECO:0000256" key="1">
    <source>
        <dbReference type="SAM" id="MobiDB-lite"/>
    </source>
</evidence>
<organism evidence="2 3">
    <name type="scientific">Tanacetum coccineum</name>
    <dbReference type="NCBI Taxonomy" id="301880"/>
    <lineage>
        <taxon>Eukaryota</taxon>
        <taxon>Viridiplantae</taxon>
        <taxon>Streptophyta</taxon>
        <taxon>Embryophyta</taxon>
        <taxon>Tracheophyta</taxon>
        <taxon>Spermatophyta</taxon>
        <taxon>Magnoliopsida</taxon>
        <taxon>eudicotyledons</taxon>
        <taxon>Gunneridae</taxon>
        <taxon>Pentapetalae</taxon>
        <taxon>asterids</taxon>
        <taxon>campanulids</taxon>
        <taxon>Asterales</taxon>
        <taxon>Asteraceae</taxon>
        <taxon>Asteroideae</taxon>
        <taxon>Anthemideae</taxon>
        <taxon>Anthemidinae</taxon>
        <taxon>Tanacetum</taxon>
    </lineage>
</organism>
<gene>
    <name evidence="2" type="ORF">Tco_0976470</name>
</gene>
<protein>
    <submittedName>
        <fullName evidence="2">Uncharacterized protein</fullName>
    </submittedName>
</protein>
<reference evidence="2" key="1">
    <citation type="journal article" date="2022" name="Int. J. Mol. Sci.">
        <title>Draft Genome of Tanacetum Coccineum: Genomic Comparison of Closely Related Tanacetum-Family Plants.</title>
        <authorList>
            <person name="Yamashiro T."/>
            <person name="Shiraishi A."/>
            <person name="Nakayama K."/>
            <person name="Satake H."/>
        </authorList>
    </citation>
    <scope>NUCLEOTIDE SEQUENCE</scope>
</reference>
<evidence type="ECO:0000313" key="3">
    <source>
        <dbReference type="Proteomes" id="UP001151760"/>
    </source>
</evidence>
<dbReference type="Proteomes" id="UP001151760">
    <property type="component" value="Unassembled WGS sequence"/>
</dbReference>
<comment type="caution">
    <text evidence="2">The sequence shown here is derived from an EMBL/GenBank/DDBJ whole genome shotgun (WGS) entry which is preliminary data.</text>
</comment>
<name>A0ABQ5EHC8_9ASTR</name>
<sequence length="141" mass="16303">MEDMMLELLEDCRQKALLCMHNDVEDLIESTLNSKHLLIKLDSQHLNKEEQEVKNIAEPTTKRQTRITPSSPPDSELVSLEEVNVVDQEKEEINLEDILQIQDVILREKLLNINRLITNIESLNDNSTPDRENNLPVSISY</sequence>
<evidence type="ECO:0000313" key="2">
    <source>
        <dbReference type="EMBL" id="GJT50313.1"/>
    </source>
</evidence>
<keyword evidence="3" id="KW-1185">Reference proteome</keyword>
<feature type="region of interest" description="Disordered" evidence="1">
    <location>
        <begin position="51"/>
        <end position="76"/>
    </location>
</feature>
<proteinExistence type="predicted"/>
<dbReference type="EMBL" id="BQNB010016310">
    <property type="protein sequence ID" value="GJT50313.1"/>
    <property type="molecule type" value="Genomic_DNA"/>
</dbReference>